<comment type="similarity">
    <text evidence="2">Belongs to the aromatic acid exporter (TC 2.A.85) family.</text>
</comment>
<keyword evidence="7 9" id="KW-0472">Membrane</keyword>
<dbReference type="PANTHER" id="PTHR31086">
    <property type="entry name" value="ALUMINUM-ACTIVATED MALATE TRANSPORTER 10"/>
    <property type="match status" value="1"/>
</dbReference>
<dbReference type="InterPro" id="IPR020966">
    <property type="entry name" value="ALMT"/>
</dbReference>
<dbReference type="Pfam" id="PF11744">
    <property type="entry name" value="ALMT"/>
    <property type="match status" value="1"/>
</dbReference>
<evidence type="ECO:0000256" key="8">
    <source>
        <dbReference type="ARBA" id="ARBA00023303"/>
    </source>
</evidence>
<keyword evidence="4 9" id="KW-0812">Transmembrane</keyword>
<evidence type="ECO:0000256" key="6">
    <source>
        <dbReference type="ARBA" id="ARBA00023065"/>
    </source>
</evidence>
<comment type="caution">
    <text evidence="10">The sequence shown here is derived from an EMBL/GenBank/DDBJ whole genome shotgun (WGS) entry which is preliminary data.</text>
</comment>
<keyword evidence="6" id="KW-0406">Ion transport</keyword>
<gene>
    <name evidence="10" type="ORF">FCM35_KLT20529</name>
</gene>
<protein>
    <submittedName>
        <fullName evidence="10">Aluminum-activated malate transporter 12</fullName>
    </submittedName>
</protein>
<dbReference type="AlphaFoldDB" id="A0A833RCZ5"/>
<evidence type="ECO:0000256" key="9">
    <source>
        <dbReference type="SAM" id="Phobius"/>
    </source>
</evidence>
<name>A0A833RCZ5_9POAL</name>
<evidence type="ECO:0000313" key="11">
    <source>
        <dbReference type="Proteomes" id="UP000623129"/>
    </source>
</evidence>
<feature type="transmembrane region" description="Helical" evidence="9">
    <location>
        <begin position="87"/>
        <end position="107"/>
    </location>
</feature>
<evidence type="ECO:0000256" key="5">
    <source>
        <dbReference type="ARBA" id="ARBA00022989"/>
    </source>
</evidence>
<reference evidence="10" key="1">
    <citation type="submission" date="2020-01" db="EMBL/GenBank/DDBJ databases">
        <title>Genome sequence of Kobresia littledalei, the first chromosome-level genome in the family Cyperaceae.</title>
        <authorList>
            <person name="Qu G."/>
        </authorList>
    </citation>
    <scope>NUCLEOTIDE SEQUENCE</scope>
    <source>
        <strain evidence="10">C.B.Clarke</strain>
        <tissue evidence="10">Leaf</tissue>
    </source>
</reference>
<keyword evidence="3" id="KW-0813">Transport</keyword>
<keyword evidence="5 9" id="KW-1133">Transmembrane helix</keyword>
<feature type="transmembrane region" description="Helical" evidence="9">
    <location>
        <begin position="62"/>
        <end position="81"/>
    </location>
</feature>
<evidence type="ECO:0000313" key="10">
    <source>
        <dbReference type="EMBL" id="KAF3336022.1"/>
    </source>
</evidence>
<evidence type="ECO:0000256" key="2">
    <source>
        <dbReference type="ARBA" id="ARBA00007079"/>
    </source>
</evidence>
<accession>A0A833RCZ5</accession>
<comment type="subcellular location">
    <subcellularLocation>
        <location evidence="1">Membrane</location>
        <topology evidence="1">Multi-pass membrane protein</topology>
    </subcellularLocation>
</comment>
<keyword evidence="8" id="KW-0407">Ion channel</keyword>
<keyword evidence="11" id="KW-1185">Reference proteome</keyword>
<dbReference type="GO" id="GO:0016020">
    <property type="term" value="C:membrane"/>
    <property type="evidence" value="ECO:0007669"/>
    <property type="project" value="UniProtKB-SubCell"/>
</dbReference>
<evidence type="ECO:0000256" key="1">
    <source>
        <dbReference type="ARBA" id="ARBA00004141"/>
    </source>
</evidence>
<dbReference type="OrthoDB" id="68611at2759"/>
<feature type="transmembrane region" description="Helical" evidence="9">
    <location>
        <begin position="199"/>
        <end position="217"/>
    </location>
</feature>
<dbReference type="Proteomes" id="UP000623129">
    <property type="component" value="Unassembled WGS sequence"/>
</dbReference>
<evidence type="ECO:0000256" key="7">
    <source>
        <dbReference type="ARBA" id="ARBA00023136"/>
    </source>
</evidence>
<dbReference type="GO" id="GO:0034220">
    <property type="term" value="P:monoatomic ion transmembrane transport"/>
    <property type="evidence" value="ECO:0007669"/>
    <property type="project" value="UniProtKB-KW"/>
</dbReference>
<evidence type="ECO:0000256" key="3">
    <source>
        <dbReference type="ARBA" id="ARBA00022448"/>
    </source>
</evidence>
<dbReference type="EMBL" id="SWLB01000008">
    <property type="protein sequence ID" value="KAF3336022.1"/>
    <property type="molecule type" value="Genomic_DNA"/>
</dbReference>
<sequence length="539" mass="60449">MVFAQLHWAMSMAGNLSFHETKQTWFPRMEKFVRKISTFCASFLKSWYLIGREDPRRVVHAVKVGVALTLVSFLYIFQPLFEGLGKNAMWAVMTVVVVLEFTAGATLCKGLNRGFGTLCAGSLAFLIEVVAEKSGKTFRGFFVGASVFTIGFGCTYVRFHSKIKRNYDYGVLVFLLTFNLISVSSFREENVVPLARDRLCTIAIGCGICLFMSLIVFPNWSGEDLHSYTVRKLEGLATSIEACVSIYFHDEDKDGNIVDVKATKEVISNGYRLVLDSKSSDESLALFASWEPRHSRHCYKYPWQQYVKLGTVLRHFGYTAVSLHGCLESEIQTTPSVRALFRGPCIQVANEVSKVLLDLASSLRTHRRCSPDVLSDHLHQALHDLNSAIRSQPRLFLNSKKNRSAAKHATNNNLMVALPSAKTDVAALVEKRNNNINGNTNNSNKVKAQPVLRPTLSKIAMLSLEFSEALPFAAFAALLVEMAARLELVIEEVEELARQASFKEYEEEDLVSIEVRRNETKENVKSRELYSPQLNPSVD</sequence>
<organism evidence="10 11">
    <name type="scientific">Carex littledalei</name>
    <dbReference type="NCBI Taxonomy" id="544730"/>
    <lineage>
        <taxon>Eukaryota</taxon>
        <taxon>Viridiplantae</taxon>
        <taxon>Streptophyta</taxon>
        <taxon>Embryophyta</taxon>
        <taxon>Tracheophyta</taxon>
        <taxon>Spermatophyta</taxon>
        <taxon>Magnoliopsida</taxon>
        <taxon>Liliopsida</taxon>
        <taxon>Poales</taxon>
        <taxon>Cyperaceae</taxon>
        <taxon>Cyperoideae</taxon>
        <taxon>Cariceae</taxon>
        <taxon>Carex</taxon>
        <taxon>Carex subgen. Euthyceras</taxon>
    </lineage>
</organism>
<feature type="transmembrane region" description="Helical" evidence="9">
    <location>
        <begin position="137"/>
        <end position="157"/>
    </location>
</feature>
<proteinExistence type="inferred from homology"/>
<evidence type="ECO:0000256" key="4">
    <source>
        <dbReference type="ARBA" id="ARBA00022692"/>
    </source>
</evidence>
<dbReference type="GO" id="GO:0015743">
    <property type="term" value="P:malate transport"/>
    <property type="evidence" value="ECO:0007669"/>
    <property type="project" value="InterPro"/>
</dbReference>
<feature type="transmembrane region" description="Helical" evidence="9">
    <location>
        <begin position="169"/>
        <end position="187"/>
    </location>
</feature>